<dbReference type="Proteomes" id="UP000001312">
    <property type="component" value="Unassembled WGS sequence"/>
</dbReference>
<dbReference type="InParanoid" id="A7ETR0"/>
<organism evidence="1 2">
    <name type="scientific">Sclerotinia sclerotiorum (strain ATCC 18683 / 1980 / Ss-1)</name>
    <name type="common">White mold</name>
    <name type="synonym">Whetzelinia sclerotiorum</name>
    <dbReference type="NCBI Taxonomy" id="665079"/>
    <lineage>
        <taxon>Eukaryota</taxon>
        <taxon>Fungi</taxon>
        <taxon>Dikarya</taxon>
        <taxon>Ascomycota</taxon>
        <taxon>Pezizomycotina</taxon>
        <taxon>Leotiomycetes</taxon>
        <taxon>Helotiales</taxon>
        <taxon>Sclerotiniaceae</taxon>
        <taxon>Sclerotinia</taxon>
    </lineage>
</organism>
<dbReference type="AlphaFoldDB" id="A7ETR0"/>
<dbReference type="EMBL" id="CH476632">
    <property type="protein sequence ID" value="EDN92852.1"/>
    <property type="molecule type" value="Genomic_DNA"/>
</dbReference>
<name>A7ETR0_SCLS1</name>
<reference evidence="2" key="1">
    <citation type="journal article" date="2011" name="PLoS Genet.">
        <title>Genomic analysis of the necrotrophic fungal pathogens Sclerotinia sclerotiorum and Botrytis cinerea.</title>
        <authorList>
            <person name="Amselem J."/>
            <person name="Cuomo C.A."/>
            <person name="van Kan J.A."/>
            <person name="Viaud M."/>
            <person name="Benito E.P."/>
            <person name="Couloux A."/>
            <person name="Coutinho P.M."/>
            <person name="de Vries R.P."/>
            <person name="Dyer P.S."/>
            <person name="Fillinger S."/>
            <person name="Fournier E."/>
            <person name="Gout L."/>
            <person name="Hahn M."/>
            <person name="Kohn L."/>
            <person name="Lapalu N."/>
            <person name="Plummer K.M."/>
            <person name="Pradier J.M."/>
            <person name="Quevillon E."/>
            <person name="Sharon A."/>
            <person name="Simon A."/>
            <person name="ten Have A."/>
            <person name="Tudzynski B."/>
            <person name="Tudzynski P."/>
            <person name="Wincker P."/>
            <person name="Andrew M."/>
            <person name="Anthouard V."/>
            <person name="Beever R.E."/>
            <person name="Beffa R."/>
            <person name="Benoit I."/>
            <person name="Bouzid O."/>
            <person name="Brault B."/>
            <person name="Chen Z."/>
            <person name="Choquer M."/>
            <person name="Collemare J."/>
            <person name="Cotton P."/>
            <person name="Danchin E.G."/>
            <person name="Da Silva C."/>
            <person name="Gautier A."/>
            <person name="Giraud C."/>
            <person name="Giraud T."/>
            <person name="Gonzalez C."/>
            <person name="Grossetete S."/>
            <person name="Guldener U."/>
            <person name="Henrissat B."/>
            <person name="Howlett B.J."/>
            <person name="Kodira C."/>
            <person name="Kretschmer M."/>
            <person name="Lappartient A."/>
            <person name="Leroch M."/>
            <person name="Levis C."/>
            <person name="Mauceli E."/>
            <person name="Neuveglise C."/>
            <person name="Oeser B."/>
            <person name="Pearson M."/>
            <person name="Poulain J."/>
            <person name="Poussereau N."/>
            <person name="Quesneville H."/>
            <person name="Rascle C."/>
            <person name="Schumacher J."/>
            <person name="Segurens B."/>
            <person name="Sexton A."/>
            <person name="Silva E."/>
            <person name="Sirven C."/>
            <person name="Soanes D.M."/>
            <person name="Talbot N.J."/>
            <person name="Templeton M."/>
            <person name="Yandava C."/>
            <person name="Yarden O."/>
            <person name="Zeng Q."/>
            <person name="Rollins J.A."/>
            <person name="Lebrun M.H."/>
            <person name="Dickman M."/>
        </authorList>
    </citation>
    <scope>NUCLEOTIDE SEQUENCE [LARGE SCALE GENOMIC DNA]</scope>
    <source>
        <strain evidence="2">ATCC 18683 / 1980 / Ss-1</strain>
    </source>
</reference>
<keyword evidence="2" id="KW-1185">Reference proteome</keyword>
<gene>
    <name evidence="1" type="ORF">SS1G_08717</name>
</gene>
<dbReference type="GeneID" id="5486392"/>
<evidence type="ECO:0000313" key="2">
    <source>
        <dbReference type="Proteomes" id="UP000001312"/>
    </source>
</evidence>
<sequence>MHFPLSKKITESSPASPHGASITYYLPILPRILFDYSDLSREPSAHWKWKACSQNSHKTPTASHLWITINSSGSPVLRRAHVPIPKFRVPREKIDILTAHIRSIATPTLSWS</sequence>
<evidence type="ECO:0000313" key="1">
    <source>
        <dbReference type="EMBL" id="EDN92852.1"/>
    </source>
</evidence>
<proteinExistence type="predicted"/>
<dbReference type="RefSeq" id="XP_001589953.1">
    <property type="nucleotide sequence ID" value="XM_001589903.1"/>
</dbReference>
<dbReference type="KEGG" id="ssl:SS1G_08717"/>
<accession>A7ETR0</accession>
<protein>
    <submittedName>
        <fullName evidence="1">Uncharacterized protein</fullName>
    </submittedName>
</protein>